<evidence type="ECO:0000256" key="1">
    <source>
        <dbReference type="ARBA" id="ARBA00004651"/>
    </source>
</evidence>
<feature type="transmembrane region" description="Helical" evidence="8">
    <location>
        <begin position="36"/>
        <end position="58"/>
    </location>
</feature>
<reference evidence="9" key="1">
    <citation type="journal article" date="2022" name="Pest Manag. Sci.">
        <title>Glutamicibacter halophytocola-mediated host fitness of potato tuber moth on Solanaceae crops.</title>
        <authorList>
            <person name="Wang W."/>
            <person name="Xiao G."/>
            <person name="Du G."/>
            <person name="Chang L."/>
            <person name="Yang Y."/>
            <person name="Ye J."/>
            <person name="Chen B."/>
        </authorList>
    </citation>
    <scope>NUCLEOTIDE SEQUENCE</scope>
    <source>
        <strain evidence="9">S2</strain>
    </source>
</reference>
<feature type="transmembrane region" description="Helical" evidence="8">
    <location>
        <begin position="164"/>
        <end position="182"/>
    </location>
</feature>
<evidence type="ECO:0000313" key="9">
    <source>
        <dbReference type="EMBL" id="UUX60607.1"/>
    </source>
</evidence>
<evidence type="ECO:0000256" key="8">
    <source>
        <dbReference type="SAM" id="Phobius"/>
    </source>
</evidence>
<dbReference type="Pfam" id="PF01758">
    <property type="entry name" value="SBF"/>
    <property type="match status" value="1"/>
</dbReference>
<keyword evidence="3" id="KW-0813">Transport</keyword>
<dbReference type="InterPro" id="IPR004706">
    <property type="entry name" value="Arsenical-R_Acr3"/>
</dbReference>
<organism evidence="9 10">
    <name type="scientific">Glutamicibacter halophytocola</name>
    <dbReference type="NCBI Taxonomy" id="1933880"/>
    <lineage>
        <taxon>Bacteria</taxon>
        <taxon>Bacillati</taxon>
        <taxon>Actinomycetota</taxon>
        <taxon>Actinomycetes</taxon>
        <taxon>Micrococcales</taxon>
        <taxon>Micrococcaceae</taxon>
        <taxon>Glutamicibacter</taxon>
    </lineage>
</organism>
<feature type="transmembrane region" description="Helical" evidence="8">
    <location>
        <begin position="12"/>
        <end position="30"/>
    </location>
</feature>
<dbReference type="Gene3D" id="1.20.1530.20">
    <property type="match status" value="1"/>
</dbReference>
<evidence type="ECO:0000256" key="6">
    <source>
        <dbReference type="ARBA" id="ARBA00022989"/>
    </source>
</evidence>
<dbReference type="InterPro" id="IPR038770">
    <property type="entry name" value="Na+/solute_symporter_sf"/>
</dbReference>
<proteinExistence type="inferred from homology"/>
<feature type="transmembrane region" description="Helical" evidence="8">
    <location>
        <begin position="129"/>
        <end position="152"/>
    </location>
</feature>
<keyword evidence="5 8" id="KW-0812">Transmembrane</keyword>
<dbReference type="GO" id="GO:0005886">
    <property type="term" value="C:plasma membrane"/>
    <property type="evidence" value="ECO:0007669"/>
    <property type="project" value="UniProtKB-SubCell"/>
</dbReference>
<dbReference type="GO" id="GO:0015104">
    <property type="term" value="F:antimonite transmembrane transporter activity"/>
    <property type="evidence" value="ECO:0007669"/>
    <property type="project" value="TreeGrafter"/>
</dbReference>
<evidence type="ECO:0000256" key="7">
    <source>
        <dbReference type="ARBA" id="ARBA00023136"/>
    </source>
</evidence>
<dbReference type="Proteomes" id="UP001060018">
    <property type="component" value="Chromosome"/>
</dbReference>
<keyword evidence="4" id="KW-1003">Cell membrane</keyword>
<dbReference type="PANTHER" id="PTHR43057">
    <property type="entry name" value="ARSENITE EFFLUX TRANSPORTER"/>
    <property type="match status" value="1"/>
</dbReference>
<evidence type="ECO:0000256" key="3">
    <source>
        <dbReference type="ARBA" id="ARBA00022448"/>
    </source>
</evidence>
<protein>
    <submittedName>
        <fullName evidence="9">Bile acid:sodium symporter</fullName>
    </submittedName>
</protein>
<comment type="subcellular location">
    <subcellularLocation>
        <location evidence="1">Cell membrane</location>
        <topology evidence="1">Multi-pass membrane protein</topology>
    </subcellularLocation>
</comment>
<sequence>MSSATTWMNKHQIWLYLLAIAAGCLIGGRFPILSSVLGASINPFLGVLLYITFLSIPLTKLVEGFRDFRFVAVLVVTNFMVIPILVYVLTRFVQADKAVLIGVALVLLAPCVDYVIVFSGLAGGENHKLLAATPLLLLLQMLLIPIYMYVIVGKSSMEMLAPEPFAATLTLLIFIPLVLAITTQILGNKFACFSNIACRAENFMVPAMMGTLFSVVGSQFHVLADQGESLIQAALVFIIFIPVAGFAAFHIGKAFGLPATALRAVSFSGVTRNSLVVLPIALALPIEYSLASSVVVTQTLIELVAMLVMVRVVPLLVRATPNEPPGSPSG</sequence>
<dbReference type="InterPro" id="IPR002657">
    <property type="entry name" value="BilAc:Na_symport/Acr3"/>
</dbReference>
<evidence type="ECO:0000313" key="10">
    <source>
        <dbReference type="Proteomes" id="UP001060018"/>
    </source>
</evidence>
<dbReference type="GO" id="GO:0015105">
    <property type="term" value="F:arsenite transmembrane transporter activity"/>
    <property type="evidence" value="ECO:0007669"/>
    <property type="project" value="TreeGrafter"/>
</dbReference>
<feature type="transmembrane region" description="Helical" evidence="8">
    <location>
        <begin position="98"/>
        <end position="117"/>
    </location>
</feature>
<dbReference type="GO" id="GO:0015297">
    <property type="term" value="F:antiporter activity"/>
    <property type="evidence" value="ECO:0007669"/>
    <property type="project" value="InterPro"/>
</dbReference>
<feature type="transmembrane region" description="Helical" evidence="8">
    <location>
        <begin position="203"/>
        <end position="224"/>
    </location>
</feature>
<dbReference type="EMBL" id="CP102487">
    <property type="protein sequence ID" value="UUX60607.1"/>
    <property type="molecule type" value="Genomic_DNA"/>
</dbReference>
<feature type="transmembrane region" description="Helical" evidence="8">
    <location>
        <begin position="70"/>
        <end position="92"/>
    </location>
</feature>
<dbReference type="AlphaFoldDB" id="A0AA94Y386"/>
<evidence type="ECO:0000256" key="2">
    <source>
        <dbReference type="ARBA" id="ARBA00010110"/>
    </source>
</evidence>
<comment type="similarity">
    <text evidence="2">Belongs to the arsenical resistance-3 (ACR3) (TC 2.A.59) family.</text>
</comment>
<dbReference type="RefSeq" id="WP_257746310.1">
    <property type="nucleotide sequence ID" value="NZ_CP042260.1"/>
</dbReference>
<keyword evidence="6 8" id="KW-1133">Transmembrane helix</keyword>
<keyword evidence="7 8" id="KW-0472">Membrane</keyword>
<gene>
    <name evidence="9" type="ORF">NUH22_08400</name>
</gene>
<feature type="transmembrane region" description="Helical" evidence="8">
    <location>
        <begin position="230"/>
        <end position="249"/>
    </location>
</feature>
<evidence type="ECO:0000256" key="4">
    <source>
        <dbReference type="ARBA" id="ARBA00022475"/>
    </source>
</evidence>
<accession>A0AA94Y386</accession>
<dbReference type="PANTHER" id="PTHR43057:SF1">
    <property type="entry name" value="ARSENICAL-RESISTANCE PROTEIN 3"/>
    <property type="match status" value="1"/>
</dbReference>
<name>A0AA94Y386_9MICC</name>
<evidence type="ECO:0000256" key="5">
    <source>
        <dbReference type="ARBA" id="ARBA00022692"/>
    </source>
</evidence>